<evidence type="ECO:0000313" key="2">
    <source>
        <dbReference type="EMBL" id="VAW08312.1"/>
    </source>
</evidence>
<dbReference type="EMBL" id="UOEH01000650">
    <property type="protein sequence ID" value="VAW08312.1"/>
    <property type="molecule type" value="Genomic_DNA"/>
</dbReference>
<feature type="domain" description="HPt" evidence="1">
    <location>
        <begin position="53"/>
        <end position="150"/>
    </location>
</feature>
<proteinExistence type="predicted"/>
<dbReference type="AlphaFoldDB" id="A0A3B0T1K5"/>
<dbReference type="SUPFAM" id="SSF47226">
    <property type="entry name" value="Histidine-containing phosphotransfer domain, HPT domain"/>
    <property type="match status" value="1"/>
</dbReference>
<name>A0A3B0T1K5_9ZZZZ</name>
<dbReference type="CDD" id="cd00088">
    <property type="entry name" value="HPT"/>
    <property type="match status" value="1"/>
</dbReference>
<sequence>MSSEQTVKFCATGERTTRLVSLSGGSARLTDSANTEVEHLQADQINSLISAAGVDGTREIMDTFWRSTTDLLAALASQIAEQSLPAAAGTAHAIKGSAANVGAVSLAQTASDIEVACKSGASEDAKNLLGPADENFKAVRQCFDELLAKS</sequence>
<dbReference type="InterPro" id="IPR008207">
    <property type="entry name" value="Sig_transdc_His_kin_Hpt_dom"/>
</dbReference>
<dbReference type="Gene3D" id="1.20.120.160">
    <property type="entry name" value="HPT domain"/>
    <property type="match status" value="1"/>
</dbReference>
<evidence type="ECO:0000259" key="1">
    <source>
        <dbReference type="PROSITE" id="PS50894"/>
    </source>
</evidence>
<dbReference type="InterPro" id="IPR036641">
    <property type="entry name" value="HPT_dom_sf"/>
</dbReference>
<gene>
    <name evidence="2" type="ORF">MNBD_ALPHA05-1203</name>
</gene>
<organism evidence="2">
    <name type="scientific">hydrothermal vent metagenome</name>
    <dbReference type="NCBI Taxonomy" id="652676"/>
    <lineage>
        <taxon>unclassified sequences</taxon>
        <taxon>metagenomes</taxon>
        <taxon>ecological metagenomes</taxon>
    </lineage>
</organism>
<protein>
    <recommendedName>
        <fullName evidence="1">HPt domain-containing protein</fullName>
    </recommendedName>
</protein>
<accession>A0A3B0T1K5</accession>
<dbReference type="PROSITE" id="PS50894">
    <property type="entry name" value="HPT"/>
    <property type="match status" value="1"/>
</dbReference>
<dbReference type="GO" id="GO:0000160">
    <property type="term" value="P:phosphorelay signal transduction system"/>
    <property type="evidence" value="ECO:0007669"/>
    <property type="project" value="InterPro"/>
</dbReference>
<reference evidence="2" key="1">
    <citation type="submission" date="2018-06" db="EMBL/GenBank/DDBJ databases">
        <authorList>
            <person name="Zhirakovskaya E."/>
        </authorList>
    </citation>
    <scope>NUCLEOTIDE SEQUENCE</scope>
</reference>
<dbReference type="Pfam" id="PF01627">
    <property type="entry name" value="Hpt"/>
    <property type="match status" value="1"/>
</dbReference>